<feature type="chain" id="PRO_5003078492" description="FlgO domain-containing protein" evidence="1">
    <location>
        <begin position="24"/>
        <end position="223"/>
    </location>
</feature>
<dbReference type="eggNOG" id="COG5616">
    <property type="taxonomic scope" value="Bacteria"/>
</dbReference>
<dbReference type="RefSeq" id="WP_013136824.1">
    <property type="nucleotide sequence ID" value="NC_014166.1"/>
</dbReference>
<evidence type="ECO:0000259" key="2">
    <source>
        <dbReference type="Pfam" id="PF17680"/>
    </source>
</evidence>
<reference evidence="3 4" key="1">
    <citation type="journal article" date="2010" name="Stand. Genomic Sci.">
        <title>Complete genome sequence of Arcobacter nitrofigilis type strain (CI).</title>
        <authorList>
            <person name="Pati A."/>
            <person name="Gronow S."/>
            <person name="Lapidus A."/>
            <person name="Copeland A."/>
            <person name="Glavina Del Rio T."/>
            <person name="Nolan M."/>
            <person name="Lucas S."/>
            <person name="Tice H."/>
            <person name="Cheng J.F."/>
            <person name="Han C."/>
            <person name="Chertkov O."/>
            <person name="Bruce D."/>
            <person name="Tapia R."/>
            <person name="Goodwin L."/>
            <person name="Pitluck S."/>
            <person name="Liolios K."/>
            <person name="Ivanova N."/>
            <person name="Mavromatis K."/>
            <person name="Chen A."/>
            <person name="Palaniappan K."/>
            <person name="Land M."/>
            <person name="Hauser L."/>
            <person name="Chang Y.J."/>
            <person name="Jeffries C.D."/>
            <person name="Detter J.C."/>
            <person name="Rohde M."/>
            <person name="Goker M."/>
            <person name="Bristow J."/>
            <person name="Eisen J.A."/>
            <person name="Markowitz V."/>
            <person name="Hugenholtz P."/>
            <person name="Klenk H.P."/>
            <person name="Kyrpides N.C."/>
        </authorList>
    </citation>
    <scope>NUCLEOTIDE SEQUENCE [LARGE SCALE GENOMIC DNA]</scope>
    <source>
        <strain evidence="4">ATCC 33309 / DSM 7299 / CCUG 15893 / LMG 7604 / NCTC 12251 / CI</strain>
    </source>
</reference>
<sequence precursor="true">MLKLLRNSCLVLLSILTISCASSDSDMKVTMNPSEKAGIDKANEKVQVTKEHMKIAEDMQQNVTTQNSLEATISSLATQMMQNNKMHTNKSVLITSFVRLDNFKKTTEFGRVISESLINELSNRGFNIIEFRGQMGVSVNEKGEYFITRNTSKMKENVQNSFIVVGTYSRQYGRIMLNARVLDNSTGQIITSARATYEHGLRNDCVIFKDCKPPRTIKIMREE</sequence>
<evidence type="ECO:0000256" key="1">
    <source>
        <dbReference type="SAM" id="SignalP"/>
    </source>
</evidence>
<feature type="signal peptide" evidence="1">
    <location>
        <begin position="1"/>
        <end position="23"/>
    </location>
</feature>
<name>D5V7Q9_ARCNC</name>
<dbReference type="STRING" id="572480.Arnit_3031"/>
<keyword evidence="1" id="KW-0732">Signal</keyword>
<evidence type="ECO:0000313" key="3">
    <source>
        <dbReference type="EMBL" id="ADG94679.1"/>
    </source>
</evidence>
<dbReference type="PROSITE" id="PS51257">
    <property type="entry name" value="PROKAR_LIPOPROTEIN"/>
    <property type="match status" value="1"/>
</dbReference>
<proteinExistence type="predicted"/>
<keyword evidence="4" id="KW-1185">Reference proteome</keyword>
<dbReference type="InterPro" id="IPR041215">
    <property type="entry name" value="FlgO_dom"/>
</dbReference>
<feature type="domain" description="FlgO" evidence="2">
    <location>
        <begin position="75"/>
        <end position="198"/>
    </location>
</feature>
<evidence type="ECO:0000313" key="4">
    <source>
        <dbReference type="Proteomes" id="UP000000939"/>
    </source>
</evidence>
<dbReference type="HOGENOM" id="CLU_1313308_0_0_7"/>
<accession>D5V7Q9</accession>
<dbReference type="AlphaFoldDB" id="D5V7Q9"/>
<dbReference type="Proteomes" id="UP000000939">
    <property type="component" value="Chromosome"/>
</dbReference>
<dbReference type="EMBL" id="CP001999">
    <property type="protein sequence ID" value="ADG94679.1"/>
    <property type="molecule type" value="Genomic_DNA"/>
</dbReference>
<protein>
    <recommendedName>
        <fullName evidence="2">FlgO domain-containing protein</fullName>
    </recommendedName>
</protein>
<organism evidence="3 4">
    <name type="scientific">Arcobacter nitrofigilis (strain ATCC 33309 / DSM 7299 / CCUG 15893 / LMG 7604 / NCTC 12251 / CI)</name>
    <name type="common">Campylobacter nitrofigilis</name>
    <dbReference type="NCBI Taxonomy" id="572480"/>
    <lineage>
        <taxon>Bacteria</taxon>
        <taxon>Pseudomonadati</taxon>
        <taxon>Campylobacterota</taxon>
        <taxon>Epsilonproteobacteria</taxon>
        <taxon>Campylobacterales</taxon>
        <taxon>Arcobacteraceae</taxon>
        <taxon>Arcobacter</taxon>
    </lineage>
</organism>
<dbReference type="KEGG" id="ant:Arnit_3031"/>
<gene>
    <name evidence="3" type="ordered locus">Arnit_3031</name>
</gene>
<dbReference type="Pfam" id="PF17680">
    <property type="entry name" value="FlgO"/>
    <property type="match status" value="1"/>
</dbReference>